<accession>A0A316TV20</accession>
<evidence type="ECO:0000313" key="2">
    <source>
        <dbReference type="Proteomes" id="UP000245533"/>
    </source>
</evidence>
<comment type="caution">
    <text evidence="1">The sequence shown here is derived from an EMBL/GenBank/DDBJ whole genome shotgun (WGS) entry which is preliminary data.</text>
</comment>
<proteinExistence type="predicted"/>
<dbReference type="OrthoDB" id="6706661at2"/>
<dbReference type="Proteomes" id="UP000245533">
    <property type="component" value="Unassembled WGS sequence"/>
</dbReference>
<sequence>MLKHISLILVVLVSYFMWDQRPVKHGPGVIAPDRPSVVQVVRHNGIEMQHYTLKPSYKIEATSRVLSQRTYWLDEKNQLAPFDFVLGWGDMSDERILSQVQTPINERDFKVEVIRPPLTLNEIRQQILFMHAVPANEEIKNKLAEIREGHLVTISGYIVDINDRADLFWKSSFSKQNKRLDHNQIVYIDQVDVL</sequence>
<organism evidence="1 2">
    <name type="scientific">Rhodohalobacter mucosus</name>
    <dbReference type="NCBI Taxonomy" id="2079485"/>
    <lineage>
        <taxon>Bacteria</taxon>
        <taxon>Pseudomonadati</taxon>
        <taxon>Balneolota</taxon>
        <taxon>Balneolia</taxon>
        <taxon>Balneolales</taxon>
        <taxon>Balneolaceae</taxon>
        <taxon>Rhodohalobacter</taxon>
    </lineage>
</organism>
<reference evidence="1 2" key="1">
    <citation type="submission" date="2018-05" db="EMBL/GenBank/DDBJ databases">
        <title>Rhodohalobacter halophilus gen. nov., sp. nov., a moderately halophilic member of the family Balneolaceae.</title>
        <authorList>
            <person name="Liu Z.-W."/>
        </authorList>
    </citation>
    <scope>NUCLEOTIDE SEQUENCE [LARGE SCALE GENOMIC DNA]</scope>
    <source>
        <strain evidence="1 2">8A47</strain>
    </source>
</reference>
<name>A0A316TV20_9BACT</name>
<dbReference type="EMBL" id="QGGB01000005">
    <property type="protein sequence ID" value="PWN07099.1"/>
    <property type="molecule type" value="Genomic_DNA"/>
</dbReference>
<dbReference type="AlphaFoldDB" id="A0A316TV20"/>
<gene>
    <name evidence="1" type="ORF">DDZ15_07495</name>
</gene>
<dbReference type="RefSeq" id="WP_109646448.1">
    <property type="nucleotide sequence ID" value="NZ_QGGB01000005.1"/>
</dbReference>
<keyword evidence="2" id="KW-1185">Reference proteome</keyword>
<protein>
    <submittedName>
        <fullName evidence="1">Uncharacterized protein</fullName>
    </submittedName>
</protein>
<evidence type="ECO:0000313" key="1">
    <source>
        <dbReference type="EMBL" id="PWN07099.1"/>
    </source>
</evidence>